<dbReference type="Pfam" id="PF00561">
    <property type="entry name" value="Abhydrolase_1"/>
    <property type="match status" value="1"/>
</dbReference>
<dbReference type="RefSeq" id="YP_004996711.1">
    <property type="nucleotide sequence ID" value="NC_016603.1"/>
</dbReference>
<dbReference type="AlphaFoldDB" id="F0KPI6"/>
<dbReference type="OrthoDB" id="9780765at2"/>
<sequence>MDLTKRIHQYTRGAWTFDVIDSGPIDGPLVVLLHGFPETAHSWEQTSELLHEHQFRTLAIHQRGYSLNARPQSRFEYSLSELIEDVASLIKQLGQPVYLMGHDWGSAIASGVAMKYPQYIQHLTLVSVPHQAAFLKACLSSRQLFKSYYFAIFQLPILPELLFKKIPKLGRKFLKSSGMTEQQITIFEAEFIKENRLTTALNWYRGFFWDKPQNPFKAIDVPTLFIWGKHDIAVTEKSAELNSHYFKNSYEAVFMDASHWIPYQNAPEIVQYFLESVRKKIMI</sequence>
<dbReference type="PRINTS" id="PR00412">
    <property type="entry name" value="EPOXHYDRLASE"/>
</dbReference>
<evidence type="ECO:0000313" key="4">
    <source>
        <dbReference type="Proteomes" id="UP000007477"/>
    </source>
</evidence>
<dbReference type="PANTHER" id="PTHR43329">
    <property type="entry name" value="EPOXIDE HYDROLASE"/>
    <property type="match status" value="1"/>
</dbReference>
<dbReference type="PATRIC" id="fig|871585.3.peg.2446"/>
<evidence type="ECO:0000313" key="3">
    <source>
        <dbReference type="EMBL" id="ADY83029.1"/>
    </source>
</evidence>
<dbReference type="InterPro" id="IPR000073">
    <property type="entry name" value="AB_hydrolase_1"/>
</dbReference>
<accession>F0KPI6</accession>
<feature type="domain" description="AB hydrolase-1" evidence="2">
    <location>
        <begin position="28"/>
        <end position="265"/>
    </location>
</feature>
<dbReference type="RefSeq" id="WP_014207692.1">
    <property type="nucleotide sequence ID" value="NC_016603.1"/>
</dbReference>
<dbReference type="InterPro" id="IPR000639">
    <property type="entry name" value="Epox_hydrolase-like"/>
</dbReference>
<dbReference type="KEGG" id="acc:BDGL_002443"/>
<name>F0KPI6_ACIP2</name>
<reference evidence="3 4" key="2">
    <citation type="journal article" date="2011" name="J. Bacteriol.">
        <title>Genome sequence of Acinetobacter calcoaceticus PHEA-2, isolated from industry wastewater.</title>
        <authorList>
            <person name="Zhan Y."/>
            <person name="Yan Y."/>
            <person name="Zhang W."/>
            <person name="Yu H."/>
            <person name="Chen M."/>
            <person name="Lu W."/>
            <person name="Ping S."/>
            <person name="Peng Z."/>
            <person name="Yuan M."/>
            <person name="Zhou Z."/>
            <person name="Elmerich C."/>
            <person name="Lin M."/>
        </authorList>
    </citation>
    <scope>NUCLEOTIDE SEQUENCE [LARGE SCALE GENOMIC DNA]</scope>
    <source>
        <strain evidence="3 4">PHEA-2</strain>
    </source>
</reference>
<evidence type="ECO:0000259" key="2">
    <source>
        <dbReference type="Pfam" id="PF00561"/>
    </source>
</evidence>
<dbReference type="GO" id="GO:0016787">
    <property type="term" value="F:hydrolase activity"/>
    <property type="evidence" value="ECO:0007669"/>
    <property type="project" value="UniProtKB-KW"/>
</dbReference>
<dbReference type="SUPFAM" id="SSF53474">
    <property type="entry name" value="alpha/beta-Hydrolases"/>
    <property type="match status" value="1"/>
</dbReference>
<reference key="1">
    <citation type="submission" date="2010-08" db="EMBL/GenBank/DDBJ databases">
        <title>The genome sequence of a nonpathogenic wastewater-adapted bacterium Acinetobacter calcoaceticus PHEA-2 and comparative genomics insights into environmental adaptation.</title>
        <authorList>
            <person name="Zhan Y."/>
            <person name="Yan Y."/>
            <person name="Zhang W."/>
            <person name="Chen M."/>
            <person name="Ping S."/>
            <person name="Lu W."/>
            <person name="Lin M."/>
        </authorList>
    </citation>
    <scope>NUCLEOTIDE SEQUENCE</scope>
    <source>
        <strain>PHEA-2</strain>
    </source>
</reference>
<organism evidence="3 4">
    <name type="scientific">Acinetobacter pittii (strain PHEA-2)</name>
    <dbReference type="NCBI Taxonomy" id="871585"/>
    <lineage>
        <taxon>Bacteria</taxon>
        <taxon>Pseudomonadati</taxon>
        <taxon>Pseudomonadota</taxon>
        <taxon>Gammaproteobacteria</taxon>
        <taxon>Moraxellales</taxon>
        <taxon>Moraxellaceae</taxon>
        <taxon>Acinetobacter</taxon>
        <taxon>Acinetobacter calcoaceticus/baumannii complex</taxon>
    </lineage>
</organism>
<keyword evidence="1" id="KW-0378">Hydrolase</keyword>
<dbReference type="Proteomes" id="UP000007477">
    <property type="component" value="Chromosome"/>
</dbReference>
<dbReference type="EMBL" id="CP002177">
    <property type="protein sequence ID" value="ADY83029.1"/>
    <property type="molecule type" value="Genomic_DNA"/>
</dbReference>
<evidence type="ECO:0000256" key="1">
    <source>
        <dbReference type="ARBA" id="ARBA00022801"/>
    </source>
</evidence>
<dbReference type="Gene3D" id="3.40.50.1820">
    <property type="entry name" value="alpha/beta hydrolase"/>
    <property type="match status" value="1"/>
</dbReference>
<protein>
    <submittedName>
        <fullName evidence="3">Probable haloalkane dehalogenase</fullName>
    </submittedName>
</protein>
<gene>
    <name evidence="3" type="primary">abhD7</name>
    <name evidence="3" type="ordered locus">BDGL_002443</name>
</gene>
<dbReference type="GeneID" id="11636975"/>
<dbReference type="InterPro" id="IPR029058">
    <property type="entry name" value="AB_hydrolase_fold"/>
</dbReference>
<dbReference type="eggNOG" id="COG2267">
    <property type="taxonomic scope" value="Bacteria"/>
</dbReference>
<dbReference type="HOGENOM" id="CLU_020336_7_3_6"/>
<dbReference type="STRING" id="871585.BDGL_002443"/>
<keyword evidence="4" id="KW-1185">Reference proteome</keyword>
<proteinExistence type="predicted"/>